<organism evidence="1 2">
    <name type="scientific">Chroococcidiopsis cubana SAG 39.79</name>
    <dbReference type="NCBI Taxonomy" id="388085"/>
    <lineage>
        <taxon>Bacteria</taxon>
        <taxon>Bacillati</taxon>
        <taxon>Cyanobacteriota</taxon>
        <taxon>Cyanophyceae</taxon>
        <taxon>Chroococcidiopsidales</taxon>
        <taxon>Chroococcidiopsidaceae</taxon>
        <taxon>Chroococcidiopsis</taxon>
    </lineage>
</organism>
<keyword evidence="2" id="KW-1185">Reference proteome</keyword>
<dbReference type="Proteomes" id="UP000282574">
    <property type="component" value="Unassembled WGS sequence"/>
</dbReference>
<accession>A0AB37U901</accession>
<comment type="caution">
    <text evidence="1">The sequence shown here is derived from an EMBL/GenBank/DDBJ whole genome shotgun (WGS) entry which is preliminary data.</text>
</comment>
<name>A0AB37U901_9CYAN</name>
<sequence>MNQNLFDWIDPQLRAAIDAFYEPIVPWRAFRFPVPRQPNVADLLNRGDRIQIIWAKGTPRDKVVTLPLQPVFVRQVVPCIYARSARWAIACDCLYPDRINEVKGWCIQYSQLYQEWEIRKQHRLGQKLNTKAGDAKDRTQWSPPFVANGGRILSLVYGLSVVEDCEVKVVEKFTQLQQMELWNAV</sequence>
<dbReference type="AlphaFoldDB" id="A0AB37U901"/>
<dbReference type="RefSeq" id="WP_127025289.1">
    <property type="nucleotide sequence ID" value="NZ_JAVKZF010000004.1"/>
</dbReference>
<evidence type="ECO:0000313" key="2">
    <source>
        <dbReference type="Proteomes" id="UP000282574"/>
    </source>
</evidence>
<protein>
    <submittedName>
        <fullName evidence="1">Uncharacterized protein</fullName>
    </submittedName>
</protein>
<proteinExistence type="predicted"/>
<reference evidence="1 2" key="1">
    <citation type="journal article" date="2019" name="Genome Biol. Evol.">
        <title>Day and night: Metabolic profiles and evolutionary relationships of six axenic non-marine cyanobacteria.</title>
        <authorList>
            <person name="Will S.E."/>
            <person name="Henke P."/>
            <person name="Boedeker C."/>
            <person name="Huang S."/>
            <person name="Brinkmann H."/>
            <person name="Rohde M."/>
            <person name="Jarek M."/>
            <person name="Friedl T."/>
            <person name="Seufert S."/>
            <person name="Schumacher M."/>
            <person name="Overmann J."/>
            <person name="Neumann-Schaal M."/>
            <person name="Petersen J."/>
        </authorList>
    </citation>
    <scope>NUCLEOTIDE SEQUENCE [LARGE SCALE GENOMIC DNA]</scope>
    <source>
        <strain evidence="1 2">SAG 39.79</strain>
    </source>
</reference>
<evidence type="ECO:0000313" key="1">
    <source>
        <dbReference type="EMBL" id="RUS97063.1"/>
    </source>
</evidence>
<gene>
    <name evidence="1" type="ORF">DSM107010_70200</name>
</gene>
<dbReference type="EMBL" id="RSCK01000175">
    <property type="protein sequence ID" value="RUS97063.1"/>
    <property type="molecule type" value="Genomic_DNA"/>
</dbReference>